<sequence>MRKKTVLVSGLLPYDSGKTWFTMSLFKTLIATGARAVPYKPVAAHNIWYSIATVKHSARLKILVGNDAYAYFKETGESPALLNPVALASAPLDPVNYGLDVEKYLEDSSLFLPQLVVARIAYYPSSQIEHFIIQENVEKTVPEAKRVVELLRKKLRPVKISLREISEMLQSSRIDQIVVSALSSLLEKYDVILLESFNDAVLPSMGLMENIDQIIVVAPGRAFLYDANTTKNILRYLTENLENPAYLVTSKLLPKFNPTNIANIPVMLKPGKHDKLRPIVDFILKE</sequence>
<protein>
    <recommendedName>
        <fullName evidence="2">ATPase</fullName>
    </recommendedName>
</protein>
<evidence type="ECO:0000313" key="1">
    <source>
        <dbReference type="EMBL" id="HEF87462.1"/>
    </source>
</evidence>
<name>A0A7C2FF07_9CREN</name>
<proteinExistence type="predicted"/>
<dbReference type="EMBL" id="DSJT01000023">
    <property type="protein sequence ID" value="HEF87462.1"/>
    <property type="molecule type" value="Genomic_DNA"/>
</dbReference>
<reference evidence="1" key="1">
    <citation type="journal article" date="2020" name="mSystems">
        <title>Genome- and Community-Level Interaction Insights into Carbon Utilization and Element Cycling Functions of Hydrothermarchaeota in Hydrothermal Sediment.</title>
        <authorList>
            <person name="Zhou Z."/>
            <person name="Liu Y."/>
            <person name="Xu W."/>
            <person name="Pan J."/>
            <person name="Luo Z.H."/>
            <person name="Li M."/>
        </authorList>
    </citation>
    <scope>NUCLEOTIDE SEQUENCE [LARGE SCALE GENOMIC DNA]</scope>
    <source>
        <strain evidence="1">SpSt-23</strain>
    </source>
</reference>
<organism evidence="1">
    <name type="scientific">Thermosphaera aggregans</name>
    <dbReference type="NCBI Taxonomy" id="54254"/>
    <lineage>
        <taxon>Archaea</taxon>
        <taxon>Thermoproteota</taxon>
        <taxon>Thermoprotei</taxon>
        <taxon>Desulfurococcales</taxon>
        <taxon>Desulfurococcaceae</taxon>
        <taxon>Thermosphaera</taxon>
    </lineage>
</organism>
<gene>
    <name evidence="1" type="ORF">ENP55_04080</name>
</gene>
<accession>A0A7C2FF07</accession>
<evidence type="ECO:0008006" key="2">
    <source>
        <dbReference type="Google" id="ProtNLM"/>
    </source>
</evidence>
<comment type="caution">
    <text evidence="1">The sequence shown here is derived from an EMBL/GenBank/DDBJ whole genome shotgun (WGS) entry which is preliminary data.</text>
</comment>
<dbReference type="AlphaFoldDB" id="A0A7C2FF07"/>